<accession>A0A4D9DRY5</accession>
<dbReference type="Proteomes" id="UP000297703">
    <property type="component" value="Unassembled WGS sequence"/>
</dbReference>
<reference evidence="1 2" key="1">
    <citation type="submission" date="2019-04" db="EMBL/GenBank/DDBJ databases">
        <title>Draft genome of the big-headed turtle Platysternon megacephalum.</title>
        <authorList>
            <person name="Gong S."/>
        </authorList>
    </citation>
    <scope>NUCLEOTIDE SEQUENCE [LARGE SCALE GENOMIC DNA]</scope>
    <source>
        <strain evidence="1">DO16091913</strain>
        <tissue evidence="1">Muscle</tissue>
    </source>
</reference>
<dbReference type="EMBL" id="QXTE01000299">
    <property type="protein sequence ID" value="TFJ99898.1"/>
    <property type="molecule type" value="Genomic_DNA"/>
</dbReference>
<evidence type="ECO:0000313" key="1">
    <source>
        <dbReference type="EMBL" id="TFJ99898.1"/>
    </source>
</evidence>
<proteinExistence type="predicted"/>
<organism evidence="1 2">
    <name type="scientific">Platysternon megacephalum</name>
    <name type="common">big-headed turtle</name>
    <dbReference type="NCBI Taxonomy" id="55544"/>
    <lineage>
        <taxon>Eukaryota</taxon>
        <taxon>Metazoa</taxon>
        <taxon>Chordata</taxon>
        <taxon>Craniata</taxon>
        <taxon>Vertebrata</taxon>
        <taxon>Euteleostomi</taxon>
        <taxon>Archelosauria</taxon>
        <taxon>Testudinata</taxon>
        <taxon>Testudines</taxon>
        <taxon>Cryptodira</taxon>
        <taxon>Durocryptodira</taxon>
        <taxon>Testudinoidea</taxon>
        <taxon>Platysternidae</taxon>
        <taxon>Platysternon</taxon>
    </lineage>
</organism>
<gene>
    <name evidence="1" type="ORF">DR999_PMT18037</name>
</gene>
<evidence type="ECO:0000313" key="2">
    <source>
        <dbReference type="Proteomes" id="UP000297703"/>
    </source>
</evidence>
<name>A0A4D9DRY5_9SAUR</name>
<keyword evidence="2" id="KW-1185">Reference proteome</keyword>
<dbReference type="AlphaFoldDB" id="A0A4D9DRY5"/>
<protein>
    <submittedName>
        <fullName evidence="1">Nephrocystin-1</fullName>
    </submittedName>
</protein>
<comment type="caution">
    <text evidence="1">The sequence shown here is derived from an EMBL/GenBank/DDBJ whole genome shotgun (WGS) entry which is preliminary data.</text>
</comment>
<sequence length="139" mass="15346">MFMCIQYVLNVCARTSCKTNPMEAARWLSIGPRVRLRLPFSLAPLPIVTLHPFRAELSHSPLQTTSQKACRRGSLLLTKCTGPVKQEEKCAATIDYLTVCGTWQQCTSDTINICTTKLFASYSLQSDTVKPSCPTTPGC</sequence>
<reference evidence="1 2" key="2">
    <citation type="submission" date="2019-04" db="EMBL/GenBank/DDBJ databases">
        <title>The genome sequence of big-headed turtle.</title>
        <authorList>
            <person name="Gong S."/>
        </authorList>
    </citation>
    <scope>NUCLEOTIDE SEQUENCE [LARGE SCALE GENOMIC DNA]</scope>
    <source>
        <strain evidence="1">DO16091913</strain>
        <tissue evidence="1">Muscle</tissue>
    </source>
</reference>